<dbReference type="AlphaFoldDB" id="W4FBP8"/>
<dbReference type="GO" id="GO:0005694">
    <property type="term" value="C:chromosome"/>
    <property type="evidence" value="ECO:0007669"/>
    <property type="project" value="UniProtKB-SubCell"/>
</dbReference>
<dbReference type="CDD" id="cd10531">
    <property type="entry name" value="SET_SETD2-like"/>
    <property type="match status" value="1"/>
</dbReference>
<reference evidence="10" key="1">
    <citation type="submission" date="2013-12" db="EMBL/GenBank/DDBJ databases">
        <title>The Genome Sequence of Aphanomyces astaci APO3.</title>
        <authorList>
            <consortium name="The Broad Institute Genomics Platform"/>
            <person name="Russ C."/>
            <person name="Tyler B."/>
            <person name="van West P."/>
            <person name="Dieguez-Uribeondo J."/>
            <person name="Young S.K."/>
            <person name="Zeng Q."/>
            <person name="Gargeya S."/>
            <person name="Fitzgerald M."/>
            <person name="Abouelleil A."/>
            <person name="Alvarado L."/>
            <person name="Chapman S.B."/>
            <person name="Gainer-Dewar J."/>
            <person name="Goldberg J."/>
            <person name="Griggs A."/>
            <person name="Gujja S."/>
            <person name="Hansen M."/>
            <person name="Howarth C."/>
            <person name="Imamovic A."/>
            <person name="Ireland A."/>
            <person name="Larimer J."/>
            <person name="McCowan C."/>
            <person name="Murphy C."/>
            <person name="Pearson M."/>
            <person name="Poon T.W."/>
            <person name="Priest M."/>
            <person name="Roberts A."/>
            <person name="Saif S."/>
            <person name="Shea T."/>
            <person name="Sykes S."/>
            <person name="Wortman J."/>
            <person name="Nusbaum C."/>
            <person name="Birren B."/>
        </authorList>
    </citation>
    <scope>NUCLEOTIDE SEQUENCE [LARGE SCALE GENOMIC DNA]</scope>
    <source>
        <strain evidence="10">APO3</strain>
    </source>
</reference>
<dbReference type="InterPro" id="IPR046341">
    <property type="entry name" value="SET_dom_sf"/>
</dbReference>
<evidence type="ECO:0000256" key="1">
    <source>
        <dbReference type="ARBA" id="ARBA00004123"/>
    </source>
</evidence>
<dbReference type="EMBL" id="KI913392">
    <property type="protein sequence ID" value="ETV64118.1"/>
    <property type="molecule type" value="Genomic_DNA"/>
</dbReference>
<dbReference type="RefSeq" id="XP_009846403.1">
    <property type="nucleotide sequence ID" value="XM_009848101.1"/>
</dbReference>
<dbReference type="InterPro" id="IPR001214">
    <property type="entry name" value="SET_dom"/>
</dbReference>
<dbReference type="VEuPathDB" id="FungiDB:H257_18952"/>
<proteinExistence type="predicted"/>
<gene>
    <name evidence="10" type="ORF">H257_18952</name>
</gene>
<feature type="domain" description="SET" evidence="9">
    <location>
        <begin position="142"/>
        <end position="259"/>
    </location>
</feature>
<dbReference type="OrthoDB" id="422362at2759"/>
<evidence type="ECO:0000313" key="10">
    <source>
        <dbReference type="EMBL" id="ETV64118.1"/>
    </source>
</evidence>
<evidence type="ECO:0000256" key="6">
    <source>
        <dbReference type="ARBA" id="ARBA00022691"/>
    </source>
</evidence>
<dbReference type="Gene3D" id="2.170.270.10">
    <property type="entry name" value="SET domain"/>
    <property type="match status" value="1"/>
</dbReference>
<dbReference type="SMART" id="SM00317">
    <property type="entry name" value="SET"/>
    <property type="match status" value="1"/>
</dbReference>
<dbReference type="Pfam" id="PF00856">
    <property type="entry name" value="SET"/>
    <property type="match status" value="1"/>
</dbReference>
<protein>
    <recommendedName>
        <fullName evidence="9">SET domain-containing protein</fullName>
    </recommendedName>
</protein>
<dbReference type="InterPro" id="IPR050777">
    <property type="entry name" value="SET2_Histone-Lys_MeTrsfase"/>
</dbReference>
<dbReference type="GO" id="GO:0008168">
    <property type="term" value="F:methyltransferase activity"/>
    <property type="evidence" value="ECO:0007669"/>
    <property type="project" value="UniProtKB-KW"/>
</dbReference>
<evidence type="ECO:0000256" key="7">
    <source>
        <dbReference type="ARBA" id="ARBA00023242"/>
    </source>
</evidence>
<dbReference type="PANTHER" id="PTHR22884">
    <property type="entry name" value="SET DOMAIN PROTEINS"/>
    <property type="match status" value="1"/>
</dbReference>
<dbReference type="PROSITE" id="PS50280">
    <property type="entry name" value="SET"/>
    <property type="match status" value="1"/>
</dbReference>
<evidence type="ECO:0000259" key="9">
    <source>
        <dbReference type="PROSITE" id="PS50280"/>
    </source>
</evidence>
<evidence type="ECO:0000256" key="5">
    <source>
        <dbReference type="ARBA" id="ARBA00022679"/>
    </source>
</evidence>
<evidence type="ECO:0000256" key="2">
    <source>
        <dbReference type="ARBA" id="ARBA00004286"/>
    </source>
</evidence>
<keyword evidence="3" id="KW-0158">Chromosome</keyword>
<dbReference type="GO" id="GO:0005634">
    <property type="term" value="C:nucleus"/>
    <property type="evidence" value="ECO:0007669"/>
    <property type="project" value="UniProtKB-SubCell"/>
</dbReference>
<keyword evidence="4" id="KW-0489">Methyltransferase</keyword>
<evidence type="ECO:0000256" key="4">
    <source>
        <dbReference type="ARBA" id="ARBA00022603"/>
    </source>
</evidence>
<dbReference type="GeneID" id="20820948"/>
<keyword evidence="6" id="KW-0949">S-adenosyl-L-methionine</keyword>
<feature type="compositionally biased region" description="Polar residues" evidence="8">
    <location>
        <begin position="1"/>
        <end position="25"/>
    </location>
</feature>
<evidence type="ECO:0000256" key="3">
    <source>
        <dbReference type="ARBA" id="ARBA00022454"/>
    </source>
</evidence>
<dbReference type="SUPFAM" id="SSF82199">
    <property type="entry name" value="SET domain"/>
    <property type="match status" value="1"/>
</dbReference>
<accession>W4FBP8</accession>
<sequence>MQSEQRNQGARLQPSTGASSNQPTQEAPPGLIDLSNEPTAEDQAIVAHAMKSFKRVTSNLYKGDTRIERLRLGYDPYPNLAELPRSPITRQCKCWLINAGAQGMLCDTLACANSSEYVVCPPDCTSRHRCANQRFDKHNAEAPHEVFVTQRTGLGVKASEVIPLGAFVMEYMGEVIRGDEFKKQIIQDTVDGKRDFYFLSIRDDYFIDGRLYSNSSRFINHSCQPNCVIEVWKKCGIKRAALYALKEVGRFEELTFDYNWWNTFDASNFECRCGAERCTRQGV</sequence>
<comment type="subcellular location">
    <subcellularLocation>
        <location evidence="2">Chromosome</location>
    </subcellularLocation>
    <subcellularLocation>
        <location evidence="1">Nucleus</location>
    </subcellularLocation>
</comment>
<dbReference type="STRING" id="112090.W4FBP8"/>
<organism evidence="10">
    <name type="scientific">Aphanomyces astaci</name>
    <name type="common">Crayfish plague agent</name>
    <dbReference type="NCBI Taxonomy" id="112090"/>
    <lineage>
        <taxon>Eukaryota</taxon>
        <taxon>Sar</taxon>
        <taxon>Stramenopiles</taxon>
        <taxon>Oomycota</taxon>
        <taxon>Saprolegniomycetes</taxon>
        <taxon>Saprolegniales</taxon>
        <taxon>Verrucalvaceae</taxon>
        <taxon>Aphanomyces</taxon>
    </lineage>
</organism>
<feature type="region of interest" description="Disordered" evidence="8">
    <location>
        <begin position="1"/>
        <end position="35"/>
    </location>
</feature>
<keyword evidence="5" id="KW-0808">Transferase</keyword>
<evidence type="ECO:0000256" key="8">
    <source>
        <dbReference type="SAM" id="MobiDB-lite"/>
    </source>
</evidence>
<keyword evidence="7" id="KW-0539">Nucleus</keyword>
<name>W4FBP8_APHAT</name>
<dbReference type="GO" id="GO:0032259">
    <property type="term" value="P:methylation"/>
    <property type="evidence" value="ECO:0007669"/>
    <property type="project" value="UniProtKB-KW"/>
</dbReference>